<evidence type="ECO:0008006" key="5">
    <source>
        <dbReference type="Google" id="ProtNLM"/>
    </source>
</evidence>
<gene>
    <name evidence="3" type="ORF">J2Z70_000176</name>
</gene>
<reference evidence="3 4" key="1">
    <citation type="submission" date="2021-03" db="EMBL/GenBank/DDBJ databases">
        <title>Genomic Encyclopedia of Type Strains, Phase IV (KMG-IV): sequencing the most valuable type-strain genomes for metagenomic binning, comparative biology and taxonomic classification.</title>
        <authorList>
            <person name="Goeker M."/>
        </authorList>
    </citation>
    <scope>NUCLEOTIDE SEQUENCE [LARGE SCALE GENOMIC DNA]</scope>
    <source>
        <strain evidence="3 4">DSM 101953</strain>
    </source>
</reference>
<accession>A0ABS4NL10</accession>
<evidence type="ECO:0000256" key="1">
    <source>
        <dbReference type="SAM" id="MobiDB-lite"/>
    </source>
</evidence>
<keyword evidence="2" id="KW-0732">Signal</keyword>
<feature type="region of interest" description="Disordered" evidence="1">
    <location>
        <begin position="28"/>
        <end position="58"/>
    </location>
</feature>
<sequence length="193" mass="21291">MNNKRRLLASVVLIEILLVGCSQVSNISSSDPAPTGKPSVTEPIQTVNADNDPGEKDNLEEQQGELLSYTDEQINEILTAAKKAGLSKVYIPTVGLGVDDYLHSVKAGENEVNLSFIRGLITESSRELEPLHEIETTRKVQLTQTITGNWIKEKGSQEFLYFEIDGIYFSMKSAKQIDPEAYEKAVASMSVLE</sequence>
<feature type="chain" id="PRO_5046193932" description="DUF4367 domain-containing protein" evidence="2">
    <location>
        <begin position="25"/>
        <end position="193"/>
    </location>
</feature>
<dbReference type="RefSeq" id="WP_209868495.1">
    <property type="nucleotide sequence ID" value="NZ_JAGGLV010000001.1"/>
</dbReference>
<dbReference type="EMBL" id="JAGGLV010000001">
    <property type="protein sequence ID" value="MBP2110037.1"/>
    <property type="molecule type" value="Genomic_DNA"/>
</dbReference>
<organism evidence="3 4">
    <name type="scientific">Paenibacillus silagei</name>
    <dbReference type="NCBI Taxonomy" id="1670801"/>
    <lineage>
        <taxon>Bacteria</taxon>
        <taxon>Bacillati</taxon>
        <taxon>Bacillota</taxon>
        <taxon>Bacilli</taxon>
        <taxon>Bacillales</taxon>
        <taxon>Paenibacillaceae</taxon>
        <taxon>Paenibacillus</taxon>
    </lineage>
</organism>
<feature type="signal peptide" evidence="2">
    <location>
        <begin position="1"/>
        <end position="24"/>
    </location>
</feature>
<evidence type="ECO:0000313" key="4">
    <source>
        <dbReference type="Proteomes" id="UP000773462"/>
    </source>
</evidence>
<name>A0ABS4NL10_9BACL</name>
<protein>
    <recommendedName>
        <fullName evidence="5">DUF4367 domain-containing protein</fullName>
    </recommendedName>
</protein>
<evidence type="ECO:0000256" key="2">
    <source>
        <dbReference type="SAM" id="SignalP"/>
    </source>
</evidence>
<comment type="caution">
    <text evidence="3">The sequence shown here is derived from an EMBL/GenBank/DDBJ whole genome shotgun (WGS) entry which is preliminary data.</text>
</comment>
<keyword evidence="4" id="KW-1185">Reference proteome</keyword>
<evidence type="ECO:0000313" key="3">
    <source>
        <dbReference type="EMBL" id="MBP2110037.1"/>
    </source>
</evidence>
<dbReference type="Proteomes" id="UP000773462">
    <property type="component" value="Unassembled WGS sequence"/>
</dbReference>
<proteinExistence type="predicted"/>